<evidence type="ECO:0000313" key="7">
    <source>
        <dbReference type="Proteomes" id="UP001204524"/>
    </source>
</evidence>
<evidence type="ECO:0000256" key="4">
    <source>
        <dbReference type="SAM" id="MobiDB-lite"/>
    </source>
</evidence>
<evidence type="ECO:0000259" key="5">
    <source>
        <dbReference type="SMART" id="SM00479"/>
    </source>
</evidence>
<feature type="region of interest" description="Disordered" evidence="4">
    <location>
        <begin position="1"/>
        <end position="37"/>
    </location>
</feature>
<dbReference type="RefSeq" id="WP_254181102.1">
    <property type="nucleotide sequence ID" value="NZ_JANARS010000003.1"/>
</dbReference>
<evidence type="ECO:0000256" key="3">
    <source>
        <dbReference type="ARBA" id="ARBA00022839"/>
    </source>
</evidence>
<dbReference type="Proteomes" id="UP001204524">
    <property type="component" value="Unassembled WGS sequence"/>
</dbReference>
<dbReference type="GO" id="GO:0004527">
    <property type="term" value="F:exonuclease activity"/>
    <property type="evidence" value="ECO:0007669"/>
    <property type="project" value="UniProtKB-KW"/>
</dbReference>
<reference evidence="6 7" key="1">
    <citation type="submission" date="2022-06" db="EMBL/GenBank/DDBJ databases">
        <authorList>
            <person name="So Y."/>
        </authorList>
    </citation>
    <scope>NUCLEOTIDE SEQUENCE [LARGE SCALE GENOMIC DNA]</scope>
    <source>
        <strain evidence="6 7">STR3</strain>
    </source>
</reference>
<name>A0ABT1KVT1_9ACTN</name>
<dbReference type="PANTHER" id="PTHR30231:SF4">
    <property type="entry name" value="PROTEIN NEN2"/>
    <property type="match status" value="1"/>
</dbReference>
<evidence type="ECO:0000313" key="6">
    <source>
        <dbReference type="EMBL" id="MCP3421892.1"/>
    </source>
</evidence>
<dbReference type="Pfam" id="PF00929">
    <property type="entry name" value="RNase_T"/>
    <property type="match status" value="1"/>
</dbReference>
<accession>A0ABT1KVT1</accession>
<protein>
    <submittedName>
        <fullName evidence="6">Exonuclease domain-containing protein</fullName>
    </submittedName>
</protein>
<comment type="caution">
    <text evidence="6">The sequence shown here is derived from an EMBL/GenBank/DDBJ whole genome shotgun (WGS) entry which is preliminary data.</text>
</comment>
<feature type="compositionally biased region" description="Basic residues" evidence="4">
    <location>
        <begin position="1"/>
        <end position="13"/>
    </location>
</feature>
<keyword evidence="7" id="KW-1185">Reference proteome</keyword>
<dbReference type="PANTHER" id="PTHR30231">
    <property type="entry name" value="DNA POLYMERASE III SUBUNIT EPSILON"/>
    <property type="match status" value="1"/>
</dbReference>
<dbReference type="EMBL" id="JANARS010000003">
    <property type="protein sequence ID" value="MCP3421892.1"/>
    <property type="molecule type" value="Genomic_DNA"/>
</dbReference>
<feature type="domain" description="Exonuclease" evidence="5">
    <location>
        <begin position="41"/>
        <end position="215"/>
    </location>
</feature>
<keyword evidence="3 6" id="KW-0269">Exonuclease</keyword>
<dbReference type="CDD" id="cd06127">
    <property type="entry name" value="DEDDh"/>
    <property type="match status" value="1"/>
</dbReference>
<organism evidence="6 7">
    <name type="scientific">Nocardioides pinisoli</name>
    <dbReference type="NCBI Taxonomy" id="2950279"/>
    <lineage>
        <taxon>Bacteria</taxon>
        <taxon>Bacillati</taxon>
        <taxon>Actinomycetota</taxon>
        <taxon>Actinomycetes</taxon>
        <taxon>Propionibacteriales</taxon>
        <taxon>Nocardioidaceae</taxon>
        <taxon>Nocardioides</taxon>
    </lineage>
</organism>
<evidence type="ECO:0000256" key="2">
    <source>
        <dbReference type="ARBA" id="ARBA00022801"/>
    </source>
</evidence>
<keyword evidence="1" id="KW-0540">Nuclease</keyword>
<dbReference type="InterPro" id="IPR013520">
    <property type="entry name" value="Ribonucl_H"/>
</dbReference>
<dbReference type="InterPro" id="IPR036397">
    <property type="entry name" value="RNaseH_sf"/>
</dbReference>
<dbReference type="Gene3D" id="3.30.420.10">
    <property type="entry name" value="Ribonuclease H-like superfamily/Ribonuclease H"/>
    <property type="match status" value="1"/>
</dbReference>
<keyword evidence="2" id="KW-0378">Hydrolase</keyword>
<sequence length="232" mass="24729">MRARLPVLRRSRRPDHYPPGPLRDLAAAPPPPGSTPVSQVELLALDLEATGLDPRTDHVLALGWVPVVRGRVLLAEAEEHRVRPPAGVDVGSSATLHHLTDDALSGAEALPDVLPLLLGALHGRVLLAHHAPVEVGLVGAAAMTSYGARPPLTVVDTLAVEHRLRADVHGEVWGSLRLDAARQTYGLPRYAAHHALTDAIAAAELLLAQVAELEVRLGREVLLRDLSPKRSG</sequence>
<dbReference type="SUPFAM" id="SSF53098">
    <property type="entry name" value="Ribonuclease H-like"/>
    <property type="match status" value="1"/>
</dbReference>
<evidence type="ECO:0000256" key="1">
    <source>
        <dbReference type="ARBA" id="ARBA00022722"/>
    </source>
</evidence>
<dbReference type="SMART" id="SM00479">
    <property type="entry name" value="EXOIII"/>
    <property type="match status" value="1"/>
</dbReference>
<gene>
    <name evidence="6" type="ORF">NCI01_08810</name>
</gene>
<dbReference type="InterPro" id="IPR012337">
    <property type="entry name" value="RNaseH-like_sf"/>
</dbReference>
<proteinExistence type="predicted"/>